<proteinExistence type="inferred from homology"/>
<dbReference type="HAMAP" id="MF_00651">
    <property type="entry name" value="Nuclease_YqgF"/>
    <property type="match status" value="1"/>
</dbReference>
<dbReference type="GO" id="GO:0004518">
    <property type="term" value="F:nuclease activity"/>
    <property type="evidence" value="ECO:0007669"/>
    <property type="project" value="UniProtKB-KW"/>
</dbReference>
<dbReference type="InterPro" id="IPR005227">
    <property type="entry name" value="YqgF"/>
</dbReference>
<dbReference type="NCBIfam" id="TIGR00250">
    <property type="entry name" value="RNAse_H_YqgF"/>
    <property type="match status" value="1"/>
</dbReference>
<keyword evidence="4 5" id="KW-0378">Hydrolase</keyword>
<comment type="subcellular location">
    <subcellularLocation>
        <location evidence="5">Cytoplasm</location>
    </subcellularLocation>
</comment>
<evidence type="ECO:0000256" key="4">
    <source>
        <dbReference type="ARBA" id="ARBA00022801"/>
    </source>
</evidence>
<name>A0A9D1Q124_9FIRM</name>
<reference evidence="7" key="2">
    <citation type="submission" date="2021-04" db="EMBL/GenBank/DDBJ databases">
        <authorList>
            <person name="Gilroy R."/>
        </authorList>
    </citation>
    <scope>NUCLEOTIDE SEQUENCE</scope>
    <source>
        <strain evidence="7">12435</strain>
    </source>
</reference>
<dbReference type="InterPro" id="IPR012337">
    <property type="entry name" value="RNaseH-like_sf"/>
</dbReference>
<organism evidence="7 8">
    <name type="scientific">Candidatus Protoclostridium stercorigallinarum</name>
    <dbReference type="NCBI Taxonomy" id="2838741"/>
    <lineage>
        <taxon>Bacteria</taxon>
        <taxon>Bacillati</taxon>
        <taxon>Bacillota</taxon>
        <taxon>Clostridia</taxon>
        <taxon>Candidatus Protoclostridium</taxon>
    </lineage>
</organism>
<dbReference type="AlphaFoldDB" id="A0A9D1Q124"/>
<dbReference type="Proteomes" id="UP000823990">
    <property type="component" value="Unassembled WGS sequence"/>
</dbReference>
<evidence type="ECO:0000259" key="6">
    <source>
        <dbReference type="SMART" id="SM00732"/>
    </source>
</evidence>
<evidence type="ECO:0000256" key="2">
    <source>
        <dbReference type="ARBA" id="ARBA00022517"/>
    </source>
</evidence>
<evidence type="ECO:0000256" key="5">
    <source>
        <dbReference type="HAMAP-Rule" id="MF_00651"/>
    </source>
</evidence>
<sequence length="140" mass="15367">MKMLGIDYGDRYVGFAECDSEEILAYPLDTVRVGSMREAISVAAEIAERDGVKLIVVGLPLMPDGNEGERASKTRAFGRVLAKVTGLPVEYADERLTTVQAEGYLAEGGVKKRDMKKYTDKLSAQIILSDYMNAAKARRT</sequence>
<dbReference type="Gene3D" id="3.30.420.140">
    <property type="entry name" value="YqgF/RNase H-like domain"/>
    <property type="match status" value="1"/>
</dbReference>
<keyword evidence="1 5" id="KW-0963">Cytoplasm</keyword>
<dbReference type="GO" id="GO:0005829">
    <property type="term" value="C:cytosol"/>
    <property type="evidence" value="ECO:0007669"/>
    <property type="project" value="TreeGrafter"/>
</dbReference>
<evidence type="ECO:0000313" key="7">
    <source>
        <dbReference type="EMBL" id="HIW02625.1"/>
    </source>
</evidence>
<keyword evidence="2 5" id="KW-0690">Ribosome biogenesis</keyword>
<keyword evidence="3 5" id="KW-0540">Nuclease</keyword>
<dbReference type="InterPro" id="IPR037027">
    <property type="entry name" value="YqgF/RNaseH-like_dom_sf"/>
</dbReference>
<comment type="function">
    <text evidence="5">Could be a nuclease involved in processing of the 5'-end of pre-16S rRNA.</text>
</comment>
<dbReference type="PANTHER" id="PTHR33317">
    <property type="entry name" value="POLYNUCLEOTIDYL TRANSFERASE, RIBONUCLEASE H-LIKE SUPERFAMILY PROTEIN"/>
    <property type="match status" value="1"/>
</dbReference>
<accession>A0A9D1Q124</accession>
<feature type="domain" description="YqgF/RNase H-like" evidence="6">
    <location>
        <begin position="1"/>
        <end position="101"/>
    </location>
</feature>
<evidence type="ECO:0000256" key="3">
    <source>
        <dbReference type="ARBA" id="ARBA00022722"/>
    </source>
</evidence>
<dbReference type="CDD" id="cd16964">
    <property type="entry name" value="YqgF"/>
    <property type="match status" value="1"/>
</dbReference>
<comment type="caution">
    <text evidence="7">The sequence shown here is derived from an EMBL/GenBank/DDBJ whole genome shotgun (WGS) entry which is preliminary data.</text>
</comment>
<evidence type="ECO:0000313" key="8">
    <source>
        <dbReference type="Proteomes" id="UP000823990"/>
    </source>
</evidence>
<reference evidence="7" key="1">
    <citation type="journal article" date="2021" name="PeerJ">
        <title>Extensive microbial diversity within the chicken gut microbiome revealed by metagenomics and culture.</title>
        <authorList>
            <person name="Gilroy R."/>
            <person name="Ravi A."/>
            <person name="Getino M."/>
            <person name="Pursley I."/>
            <person name="Horton D.L."/>
            <person name="Alikhan N.F."/>
            <person name="Baker D."/>
            <person name="Gharbi K."/>
            <person name="Hall N."/>
            <person name="Watson M."/>
            <person name="Adriaenssens E.M."/>
            <person name="Foster-Nyarko E."/>
            <person name="Jarju S."/>
            <person name="Secka A."/>
            <person name="Antonio M."/>
            <person name="Oren A."/>
            <person name="Chaudhuri R.R."/>
            <person name="La Ragione R."/>
            <person name="Hildebrand F."/>
            <person name="Pallen M.J."/>
        </authorList>
    </citation>
    <scope>NUCLEOTIDE SEQUENCE</scope>
    <source>
        <strain evidence="7">12435</strain>
    </source>
</reference>
<gene>
    <name evidence="7" type="primary">ruvX</name>
    <name evidence="7" type="ORF">H9892_04730</name>
</gene>
<comment type="similarity">
    <text evidence="5">Belongs to the YqgF HJR family.</text>
</comment>
<dbReference type="EMBL" id="DXHS01000074">
    <property type="protein sequence ID" value="HIW02625.1"/>
    <property type="molecule type" value="Genomic_DNA"/>
</dbReference>
<dbReference type="SUPFAM" id="SSF53098">
    <property type="entry name" value="Ribonuclease H-like"/>
    <property type="match status" value="1"/>
</dbReference>
<dbReference type="Pfam" id="PF03652">
    <property type="entry name" value="RuvX"/>
    <property type="match status" value="1"/>
</dbReference>
<protein>
    <recommendedName>
        <fullName evidence="5">Putative pre-16S rRNA nuclease</fullName>
        <ecNumber evidence="5">3.1.-.-</ecNumber>
    </recommendedName>
</protein>
<dbReference type="SMART" id="SM00732">
    <property type="entry name" value="YqgFc"/>
    <property type="match status" value="1"/>
</dbReference>
<dbReference type="EC" id="3.1.-.-" evidence="5"/>
<dbReference type="GO" id="GO:0000967">
    <property type="term" value="P:rRNA 5'-end processing"/>
    <property type="evidence" value="ECO:0007669"/>
    <property type="project" value="UniProtKB-UniRule"/>
</dbReference>
<evidence type="ECO:0000256" key="1">
    <source>
        <dbReference type="ARBA" id="ARBA00022490"/>
    </source>
</evidence>
<dbReference type="PANTHER" id="PTHR33317:SF4">
    <property type="entry name" value="POLYNUCLEOTIDYL TRANSFERASE, RIBONUCLEASE H-LIKE SUPERFAMILY PROTEIN"/>
    <property type="match status" value="1"/>
</dbReference>
<dbReference type="InterPro" id="IPR006641">
    <property type="entry name" value="YqgF/RNaseH-like_dom"/>
</dbReference>
<dbReference type="GO" id="GO:0016788">
    <property type="term" value="F:hydrolase activity, acting on ester bonds"/>
    <property type="evidence" value="ECO:0007669"/>
    <property type="project" value="UniProtKB-UniRule"/>
</dbReference>